<dbReference type="PRINTS" id="PR01790">
    <property type="entry name" value="SMP30FAMILY"/>
</dbReference>
<keyword evidence="7" id="KW-1185">Reference proteome</keyword>
<dbReference type="SUPFAM" id="SSF63829">
    <property type="entry name" value="Calcium-dependent phosphotriesterase"/>
    <property type="match status" value="1"/>
</dbReference>
<feature type="active site" description="Proton donor/acceptor" evidence="2">
    <location>
        <position position="198"/>
    </location>
</feature>
<evidence type="ECO:0000256" key="1">
    <source>
        <dbReference type="ARBA" id="ARBA00008853"/>
    </source>
</evidence>
<feature type="region of interest" description="Disordered" evidence="4">
    <location>
        <begin position="277"/>
        <end position="306"/>
    </location>
</feature>
<reference evidence="6 7" key="1">
    <citation type="submission" date="2020-05" db="EMBL/GenBank/DDBJ databases">
        <authorList>
            <person name="Li K."/>
        </authorList>
    </citation>
    <scope>NUCLEOTIDE SEQUENCE [LARGE SCALE GENOMIC DNA]</scope>
    <source>
        <strain evidence="7">jing01</strain>
    </source>
</reference>
<evidence type="ECO:0000256" key="3">
    <source>
        <dbReference type="PIRSR" id="PIRSR605511-2"/>
    </source>
</evidence>
<evidence type="ECO:0000313" key="7">
    <source>
        <dbReference type="Proteomes" id="UP000502641"/>
    </source>
</evidence>
<dbReference type="PANTHER" id="PTHR10907:SF47">
    <property type="entry name" value="REGUCALCIN"/>
    <property type="match status" value="1"/>
</dbReference>
<dbReference type="Gene3D" id="2.120.10.30">
    <property type="entry name" value="TolB, C-terminal domain"/>
    <property type="match status" value="1"/>
</dbReference>
<dbReference type="GO" id="GO:0005509">
    <property type="term" value="F:calcium ion binding"/>
    <property type="evidence" value="ECO:0007669"/>
    <property type="project" value="TreeGrafter"/>
</dbReference>
<comment type="cofactor">
    <cofactor evidence="3">
        <name>Zn(2+)</name>
        <dbReference type="ChEBI" id="CHEBI:29105"/>
    </cofactor>
    <text evidence="3">Binds 1 divalent metal cation per subunit.</text>
</comment>
<feature type="binding site" evidence="3">
    <location>
        <position position="150"/>
    </location>
    <ligand>
        <name>a divalent metal cation</name>
        <dbReference type="ChEBI" id="CHEBI:60240"/>
    </ligand>
</feature>
<accession>A0A6M4PB89</accession>
<keyword evidence="3" id="KW-0479">Metal-binding</keyword>
<dbReference type="GO" id="GO:0004341">
    <property type="term" value="F:gluconolactonase activity"/>
    <property type="evidence" value="ECO:0007669"/>
    <property type="project" value="TreeGrafter"/>
</dbReference>
<dbReference type="Pfam" id="PF08450">
    <property type="entry name" value="SGL"/>
    <property type="match status" value="1"/>
</dbReference>
<feature type="domain" description="SMP-30/Gluconolactonase/LRE-like region" evidence="5">
    <location>
        <begin position="15"/>
        <end position="253"/>
    </location>
</feature>
<comment type="similarity">
    <text evidence="1">Belongs to the SMP-30/CGR1 family.</text>
</comment>
<dbReference type="InterPro" id="IPR005511">
    <property type="entry name" value="SMP-30"/>
</dbReference>
<protein>
    <submittedName>
        <fullName evidence="6">SMP-30/gluconolactonase/LRE family protein</fullName>
    </submittedName>
</protein>
<feature type="binding site" evidence="3">
    <location>
        <position position="104"/>
    </location>
    <ligand>
        <name>substrate</name>
    </ligand>
</feature>
<feature type="binding site" evidence="3">
    <location>
        <position position="122"/>
    </location>
    <ligand>
        <name>substrate</name>
    </ligand>
</feature>
<dbReference type="EMBL" id="CP053189">
    <property type="protein sequence ID" value="QJS08328.1"/>
    <property type="molecule type" value="Genomic_DNA"/>
</dbReference>
<dbReference type="InterPro" id="IPR011042">
    <property type="entry name" value="6-blade_b-propeller_TolB-like"/>
</dbReference>
<feature type="compositionally biased region" description="Basic and acidic residues" evidence="4">
    <location>
        <begin position="296"/>
        <end position="306"/>
    </location>
</feature>
<name>A0A6M4PB89_9ACTN</name>
<gene>
    <name evidence="6" type="ORF">HKX69_01280</name>
</gene>
<dbReference type="Proteomes" id="UP000502641">
    <property type="component" value="Chromosome"/>
</dbReference>
<evidence type="ECO:0000256" key="4">
    <source>
        <dbReference type="SAM" id="MobiDB-lite"/>
    </source>
</evidence>
<feature type="binding site" evidence="3">
    <location>
        <position position="17"/>
    </location>
    <ligand>
        <name>a divalent metal cation</name>
        <dbReference type="ChEBI" id="CHEBI:60240"/>
    </ligand>
</feature>
<sequence>MTAEPRPSRPDRLELGEGIRWTGTGIVLVDLLAGRLLAAPDDPTAPLRTVAHLPVPLGAVAPVAGLPDTWIAAAGTGVCLLHPDGATRWLARPEDGSVPRRRMNDAVADPSGRFWAGSMGYDADEDAGALYRVDHDGTVERVLDGLTVPNGPVFTPDGRSMYLADSARGVVRRYPVDPRTARLGTPEVFVTVDDGSPDGMAIDAEGAVWIAVWGSGTVRRHLPDGRLDRTLRLPASRPAGVCLEGDVLHVTTARLGLEPAGPYDGAVFSVRVEVPGSPAASYRPTVSARPATPAKARGETSGREPA</sequence>
<keyword evidence="3" id="KW-0862">Zinc</keyword>
<dbReference type="RefSeq" id="WP_171150225.1">
    <property type="nucleotide sequence ID" value="NZ_CP053189.1"/>
</dbReference>
<evidence type="ECO:0000259" key="5">
    <source>
        <dbReference type="Pfam" id="PF08450"/>
    </source>
</evidence>
<organism evidence="6 7">
    <name type="scientific">Streptomyces argyrophylli</name>
    <dbReference type="NCBI Taxonomy" id="2726118"/>
    <lineage>
        <taxon>Bacteria</taxon>
        <taxon>Bacillati</taxon>
        <taxon>Actinomycetota</taxon>
        <taxon>Actinomycetes</taxon>
        <taxon>Kitasatosporales</taxon>
        <taxon>Streptomycetaceae</taxon>
        <taxon>Streptomyces</taxon>
    </lineage>
</organism>
<dbReference type="PANTHER" id="PTHR10907">
    <property type="entry name" value="REGUCALCIN"/>
    <property type="match status" value="1"/>
</dbReference>
<dbReference type="GO" id="GO:0019853">
    <property type="term" value="P:L-ascorbic acid biosynthetic process"/>
    <property type="evidence" value="ECO:0007669"/>
    <property type="project" value="TreeGrafter"/>
</dbReference>
<feature type="binding site" evidence="3">
    <location>
        <position position="198"/>
    </location>
    <ligand>
        <name>a divalent metal cation</name>
        <dbReference type="ChEBI" id="CHEBI:60240"/>
    </ligand>
</feature>
<feature type="binding site" evidence="3">
    <location>
        <position position="102"/>
    </location>
    <ligand>
        <name>substrate</name>
    </ligand>
</feature>
<dbReference type="InterPro" id="IPR013658">
    <property type="entry name" value="SGL"/>
</dbReference>
<evidence type="ECO:0000256" key="2">
    <source>
        <dbReference type="PIRSR" id="PIRSR605511-1"/>
    </source>
</evidence>
<dbReference type="KEGG" id="sarg:HKX69_01280"/>
<dbReference type="AlphaFoldDB" id="A0A6M4PB89"/>
<proteinExistence type="inferred from homology"/>
<evidence type="ECO:0000313" key="6">
    <source>
        <dbReference type="EMBL" id="QJS08328.1"/>
    </source>
</evidence>